<name>A0A6P6LEF6_CARAU</name>
<protein>
    <submittedName>
        <fullName evidence="3">Uncharacterized protein LOC113058954</fullName>
    </submittedName>
</protein>
<dbReference type="SUPFAM" id="SSF54277">
    <property type="entry name" value="CAD &amp; PB1 domains"/>
    <property type="match status" value="1"/>
</dbReference>
<proteinExistence type="predicted"/>
<accession>A0A6P6LEF6</accession>
<dbReference type="PANTHER" id="PTHR31025:SF31">
    <property type="entry name" value="SI:CH211-166E11.5"/>
    <property type="match status" value="1"/>
</dbReference>
<reference evidence="3" key="1">
    <citation type="submission" date="2025-08" db="UniProtKB">
        <authorList>
            <consortium name="RefSeq"/>
        </authorList>
    </citation>
    <scope>IDENTIFICATION</scope>
    <source>
        <strain evidence="3">Wakin</strain>
        <tissue evidence="3">Muscle</tissue>
    </source>
</reference>
<dbReference type="KEGG" id="caua:113058954"/>
<dbReference type="RefSeq" id="XP_026082985.1">
    <property type="nucleotide sequence ID" value="XM_026227200.1"/>
</dbReference>
<gene>
    <name evidence="3" type="primary">LOC113058954</name>
</gene>
<sequence length="653" mass="73751">MVINNAQLICSHNKPRRYHGTVVPALSVVRVTSVPLDVLHVNVQESIKHLFPCQSQVQLADTVTFHGTRYSKGMIVAYGCTAGLPDFAEIVQIALFGEKVHFIVKTLMSWYDEHYRGFHLEKTDHITLVEQQNLNMEPTVRFRVLIDHEVKKLTLNSGIPSTVDELVAAIKKQFAITTEISLQYKDEEFDDFFTLTTTKELKDKDTLKVVCVPLNITLTLVPQESTPDTSSVYSLSETVTHSDGSDDTVILSPSPSERQKPWPALFPIPTFSHNTELALSQGNEIYLRDGTLLTSPSVKADILERLAEAMFSYTAYPNDAQRSAVAQALIEKHPCLKEPGSFNGIYGWQQSLKYKCGNYRTKRKALGSPELLINSMKYKMGDDRKPAKNIKKPKRAEVNYLPQHPSGETDSSLENVRLDLIEASKKRDVKSINDMMARTYSWRRMEVVVQSPDVAKFKERWPALFEPSQINEEFRRCAAVPLESVFMSQLDKYTPKLLDLFSAKGGAVGQRIKNLLMELIQDPSTSVVKKRDVTLRCLVEYMGESGQELISDYYGKTESSVHEDLKMSNMQIYVCREPDAVGIIIEGIPVLTDLGNLARACCLLLGMTYALNLQYPPQLCKTFEVFQRLFVGLDTLRPKPSSRFMTLKNKLLS</sequence>
<keyword evidence="2" id="KW-1185">Reference proteome</keyword>
<evidence type="ECO:0000313" key="3">
    <source>
        <dbReference type="RefSeq" id="XP_026082985.1"/>
    </source>
</evidence>
<dbReference type="GeneID" id="113058954"/>
<dbReference type="AlphaFoldDB" id="A0A6P6LEF6"/>
<feature type="region of interest" description="Disordered" evidence="1">
    <location>
        <begin position="238"/>
        <end position="258"/>
    </location>
</feature>
<dbReference type="OrthoDB" id="8999651at2759"/>
<evidence type="ECO:0000256" key="1">
    <source>
        <dbReference type="SAM" id="MobiDB-lite"/>
    </source>
</evidence>
<evidence type="ECO:0000313" key="2">
    <source>
        <dbReference type="Proteomes" id="UP000515129"/>
    </source>
</evidence>
<dbReference type="PANTHER" id="PTHR31025">
    <property type="entry name" value="SI:CH211-196P9.1-RELATED"/>
    <property type="match status" value="1"/>
</dbReference>
<organism evidence="2 3">
    <name type="scientific">Carassius auratus</name>
    <name type="common">Goldfish</name>
    <dbReference type="NCBI Taxonomy" id="7957"/>
    <lineage>
        <taxon>Eukaryota</taxon>
        <taxon>Metazoa</taxon>
        <taxon>Chordata</taxon>
        <taxon>Craniata</taxon>
        <taxon>Vertebrata</taxon>
        <taxon>Euteleostomi</taxon>
        <taxon>Actinopterygii</taxon>
        <taxon>Neopterygii</taxon>
        <taxon>Teleostei</taxon>
        <taxon>Ostariophysi</taxon>
        <taxon>Cypriniformes</taxon>
        <taxon>Cyprinidae</taxon>
        <taxon>Cyprininae</taxon>
        <taxon>Carassius</taxon>
    </lineage>
</organism>
<dbReference type="Proteomes" id="UP000515129">
    <property type="component" value="Chromosome 40"/>
</dbReference>